<evidence type="ECO:0000256" key="13">
    <source>
        <dbReference type="ARBA" id="ARBA00023554"/>
    </source>
</evidence>
<keyword evidence="7" id="KW-0816">Tricarboxylic acid cycle</keyword>
<proteinExistence type="inferred from homology"/>
<dbReference type="InterPro" id="IPR004439">
    <property type="entry name" value="Isocitrate_DH_NADP_dimer_prok"/>
</dbReference>
<comment type="cofactor">
    <cofactor evidence="2">
        <name>Mg(2+)</name>
        <dbReference type="ChEBI" id="CHEBI:18420"/>
    </cofactor>
</comment>
<reference evidence="15" key="1">
    <citation type="submission" date="2019-08" db="EMBL/GenBank/DDBJ databases">
        <authorList>
            <person name="Kucharzyk K."/>
            <person name="Murdoch R.W."/>
            <person name="Higgins S."/>
            <person name="Loffler F."/>
        </authorList>
    </citation>
    <scope>NUCLEOTIDE SEQUENCE</scope>
</reference>
<evidence type="ECO:0000256" key="3">
    <source>
        <dbReference type="ARBA" id="ARBA00007769"/>
    </source>
</evidence>
<comment type="caution">
    <text evidence="15">The sequence shown here is derived from an EMBL/GenBank/DDBJ whole genome shotgun (WGS) entry which is preliminary data.</text>
</comment>
<evidence type="ECO:0000256" key="1">
    <source>
        <dbReference type="ARBA" id="ARBA00001936"/>
    </source>
</evidence>
<evidence type="ECO:0000259" key="14">
    <source>
        <dbReference type="SMART" id="SM01329"/>
    </source>
</evidence>
<evidence type="ECO:0000256" key="7">
    <source>
        <dbReference type="ARBA" id="ARBA00022532"/>
    </source>
</evidence>
<protein>
    <recommendedName>
        <fullName evidence="5">isocitrate dehydrogenase (NADP(+))</fullName>
        <ecNumber evidence="5">1.1.1.42</ecNumber>
    </recommendedName>
</protein>
<feature type="domain" description="Isopropylmalate dehydrogenase-like" evidence="14">
    <location>
        <begin position="19"/>
        <end position="405"/>
    </location>
</feature>
<comment type="subunit">
    <text evidence="4">Homodimer.</text>
</comment>
<evidence type="ECO:0000256" key="12">
    <source>
        <dbReference type="ARBA" id="ARBA00023211"/>
    </source>
</evidence>
<dbReference type="GO" id="GO:0006099">
    <property type="term" value="P:tricarboxylic acid cycle"/>
    <property type="evidence" value="ECO:0007669"/>
    <property type="project" value="UniProtKB-KW"/>
</dbReference>
<sequence length="409" mass="44570">MDTAISIENGRLSVPDRVTIPFIEGDGVGPEITAVMKSVVSKAVQKAYQGKRSIDFLEVLAGQKAKDRVGTYLPDETLEAVNTYKVAIKGPLTTPVGKGIRSLNVTLRQTLDLYVCLRPVEYFRGVPSPVKHPENVDMVVFRENTEDIYAGIEWEAGSSDVQKVLDFLASEMKVKNIRFPQSSALGVKPVSREGSERLIRAAITYALEHNRRSVTLVHKGNIMKFTEGGFNAWGYELAKREFGASLDEKKRTFIVRKDGKPLYIQDCICDAFLQNILLKPESYDVIATLNLNGDYVSDALAAEVGGIGIAPGANINYETGYAIFEATHGTAPDIAGKDMVNPLSLVLSAVMMLEYLGWGEAAAMIKKAVSKAIEQGSVTSDFHQAMVKEGRPCTAVGTEAFGRQLAALL</sequence>
<dbReference type="NCBIfam" id="NF005425">
    <property type="entry name" value="PRK07006.1"/>
    <property type="match status" value="1"/>
</dbReference>
<dbReference type="SUPFAM" id="SSF53659">
    <property type="entry name" value="Isocitrate/Isopropylmalate dehydrogenase-like"/>
    <property type="match status" value="1"/>
</dbReference>
<dbReference type="EMBL" id="VSSQ01005965">
    <property type="protein sequence ID" value="MPM31054.1"/>
    <property type="molecule type" value="Genomic_DNA"/>
</dbReference>
<gene>
    <name evidence="15" type="primary">icd_17</name>
    <name evidence="15" type="ORF">SDC9_77607</name>
</gene>
<comment type="catalytic activity">
    <reaction evidence="13">
        <text>D-threo-isocitrate + NADP(+) = 2-oxoglutarate + CO2 + NADPH</text>
        <dbReference type="Rhea" id="RHEA:19629"/>
        <dbReference type="ChEBI" id="CHEBI:15562"/>
        <dbReference type="ChEBI" id="CHEBI:16526"/>
        <dbReference type="ChEBI" id="CHEBI:16810"/>
        <dbReference type="ChEBI" id="CHEBI:57783"/>
        <dbReference type="ChEBI" id="CHEBI:58349"/>
        <dbReference type="EC" id="1.1.1.42"/>
    </reaction>
</comment>
<organism evidence="15">
    <name type="scientific">bioreactor metagenome</name>
    <dbReference type="NCBI Taxonomy" id="1076179"/>
    <lineage>
        <taxon>unclassified sequences</taxon>
        <taxon>metagenomes</taxon>
        <taxon>ecological metagenomes</taxon>
    </lineage>
</organism>
<evidence type="ECO:0000256" key="6">
    <source>
        <dbReference type="ARBA" id="ARBA00022435"/>
    </source>
</evidence>
<keyword evidence="11 15" id="KW-0560">Oxidoreductase</keyword>
<keyword evidence="10" id="KW-0521">NADP</keyword>
<evidence type="ECO:0000256" key="8">
    <source>
        <dbReference type="ARBA" id="ARBA00022723"/>
    </source>
</evidence>
<dbReference type="GO" id="GO:0004450">
    <property type="term" value="F:isocitrate dehydrogenase (NADP+) activity"/>
    <property type="evidence" value="ECO:0007669"/>
    <property type="project" value="UniProtKB-EC"/>
</dbReference>
<evidence type="ECO:0000256" key="9">
    <source>
        <dbReference type="ARBA" id="ARBA00022842"/>
    </source>
</evidence>
<evidence type="ECO:0000256" key="11">
    <source>
        <dbReference type="ARBA" id="ARBA00023002"/>
    </source>
</evidence>
<accession>A0A644YYK5</accession>
<dbReference type="GO" id="GO:0051287">
    <property type="term" value="F:NAD binding"/>
    <property type="evidence" value="ECO:0007669"/>
    <property type="project" value="InterPro"/>
</dbReference>
<dbReference type="GO" id="GO:0000287">
    <property type="term" value="F:magnesium ion binding"/>
    <property type="evidence" value="ECO:0007669"/>
    <property type="project" value="InterPro"/>
</dbReference>
<comment type="cofactor">
    <cofactor evidence="1">
        <name>Mn(2+)</name>
        <dbReference type="ChEBI" id="CHEBI:29035"/>
    </cofactor>
</comment>
<dbReference type="InterPro" id="IPR019818">
    <property type="entry name" value="IsoCit/isopropylmalate_DH_CS"/>
</dbReference>
<dbReference type="GO" id="GO:0006097">
    <property type="term" value="P:glyoxylate cycle"/>
    <property type="evidence" value="ECO:0007669"/>
    <property type="project" value="UniProtKB-KW"/>
</dbReference>
<keyword evidence="12" id="KW-0464">Manganese</keyword>
<keyword evidence="8" id="KW-0479">Metal-binding</keyword>
<dbReference type="PANTHER" id="PTHR43504">
    <property type="entry name" value="ISOCITRATE DEHYDROGENASE [NADP]"/>
    <property type="match status" value="1"/>
</dbReference>
<evidence type="ECO:0000313" key="15">
    <source>
        <dbReference type="EMBL" id="MPM31054.1"/>
    </source>
</evidence>
<comment type="similarity">
    <text evidence="3">Belongs to the isocitrate and isopropylmalate dehydrogenases family.</text>
</comment>
<dbReference type="PROSITE" id="PS00470">
    <property type="entry name" value="IDH_IMDH"/>
    <property type="match status" value="1"/>
</dbReference>
<dbReference type="PANTHER" id="PTHR43504:SF1">
    <property type="entry name" value="ISOCITRATE DEHYDROGENASE [NADP]"/>
    <property type="match status" value="1"/>
</dbReference>
<dbReference type="EC" id="1.1.1.42" evidence="5"/>
<evidence type="ECO:0000256" key="10">
    <source>
        <dbReference type="ARBA" id="ARBA00022857"/>
    </source>
</evidence>
<dbReference type="Gene3D" id="3.40.718.10">
    <property type="entry name" value="Isopropylmalate Dehydrogenase"/>
    <property type="match status" value="1"/>
</dbReference>
<dbReference type="Pfam" id="PF00180">
    <property type="entry name" value="Iso_dh"/>
    <property type="match status" value="1"/>
</dbReference>
<evidence type="ECO:0000256" key="2">
    <source>
        <dbReference type="ARBA" id="ARBA00001946"/>
    </source>
</evidence>
<keyword evidence="6" id="KW-0329">Glyoxylate bypass</keyword>
<dbReference type="NCBIfam" id="TIGR00183">
    <property type="entry name" value="prok_nadp_idh"/>
    <property type="match status" value="1"/>
</dbReference>
<evidence type="ECO:0000256" key="4">
    <source>
        <dbReference type="ARBA" id="ARBA00011738"/>
    </source>
</evidence>
<dbReference type="SMART" id="SM01329">
    <property type="entry name" value="Iso_dh"/>
    <property type="match status" value="1"/>
</dbReference>
<dbReference type="AlphaFoldDB" id="A0A644YYK5"/>
<evidence type="ECO:0000256" key="5">
    <source>
        <dbReference type="ARBA" id="ARBA00013013"/>
    </source>
</evidence>
<dbReference type="InterPro" id="IPR024084">
    <property type="entry name" value="IsoPropMal-DH-like_dom"/>
</dbReference>
<name>A0A644YYK5_9ZZZZ</name>
<keyword evidence="9" id="KW-0460">Magnesium</keyword>